<reference evidence="12 13" key="1">
    <citation type="submission" date="2015-11" db="EMBL/GenBank/DDBJ databases">
        <title>Genome Sequence of Bacillus simplex strain VanAntwerpen2.</title>
        <authorList>
            <person name="Couger M.B."/>
        </authorList>
    </citation>
    <scope>NUCLEOTIDE SEQUENCE [LARGE SCALE GENOMIC DNA]</scope>
    <source>
        <strain evidence="12 13">VanAntwerpen02</strain>
    </source>
</reference>
<evidence type="ECO:0000256" key="7">
    <source>
        <dbReference type="ARBA" id="ARBA00022801"/>
    </source>
</evidence>
<comment type="catalytic activity">
    <reaction evidence="10">
        <text>Endonucleolytic cleavage of RNA, removing extra 3' nucleotides from tRNA precursor, generating 3' termini of tRNAs. A 3'-hydroxy group is left at the tRNA terminus and a 5'-phosphoryl group is left at the trailer molecule.</text>
        <dbReference type="EC" id="3.1.26.11"/>
    </reaction>
</comment>
<evidence type="ECO:0000256" key="4">
    <source>
        <dbReference type="ARBA" id="ARBA00022722"/>
    </source>
</evidence>
<dbReference type="Gene3D" id="3.60.15.10">
    <property type="entry name" value="Ribonuclease Z/Hydroxyacylglutathione hydrolase-like"/>
    <property type="match status" value="1"/>
</dbReference>
<evidence type="ECO:0000256" key="10">
    <source>
        <dbReference type="HAMAP-Rule" id="MF_01818"/>
    </source>
</evidence>
<dbReference type="NCBIfam" id="NF000801">
    <property type="entry name" value="PRK00055.1-3"/>
    <property type="match status" value="1"/>
</dbReference>
<keyword evidence="13" id="KW-1185">Reference proteome</keyword>
<dbReference type="SMART" id="SM00849">
    <property type="entry name" value="Lactamase_B"/>
    <property type="match status" value="1"/>
</dbReference>
<dbReference type="PANTHER" id="PTHR46018">
    <property type="entry name" value="ZINC PHOSPHODIESTERASE ELAC PROTEIN 1"/>
    <property type="match status" value="1"/>
</dbReference>
<dbReference type="SUPFAM" id="SSF56281">
    <property type="entry name" value="Metallo-hydrolase/oxidoreductase"/>
    <property type="match status" value="1"/>
</dbReference>
<keyword evidence="5 10" id="KW-0479">Metal-binding</keyword>
<evidence type="ECO:0000313" key="13">
    <source>
        <dbReference type="Proteomes" id="UP000064189"/>
    </source>
</evidence>
<keyword evidence="3 10" id="KW-0819">tRNA processing</keyword>
<comment type="subunit">
    <text evidence="1 10">Homodimer.</text>
</comment>
<dbReference type="Proteomes" id="UP000064189">
    <property type="component" value="Unassembled WGS sequence"/>
</dbReference>
<feature type="domain" description="Metallo-beta-lactamase" evidence="11">
    <location>
        <begin position="18"/>
        <end position="202"/>
    </location>
</feature>
<dbReference type="InterPro" id="IPR001279">
    <property type="entry name" value="Metallo-B-lactamas"/>
</dbReference>
<feature type="binding site" evidence="10">
    <location>
        <position position="140"/>
    </location>
    <ligand>
        <name>Zn(2+)</name>
        <dbReference type="ChEBI" id="CHEBI:29105"/>
        <label>1</label>
        <note>catalytic</note>
    </ligand>
</feature>
<sequence length="313" mass="34252">MDFVLLGTGAGVPAKARNVTSIALQLLEERGTVWLFDCGEATQHQILKTAVKPRKIEKIFITHLHGDHIFGLPGLLSSRSFQGGVEKLTVYGPKGIDAYIKTSILVSGTHLKYPLEIVEIEEGIVFDDDQFTVTAMPLDHGIFSVGYRIKEKDRPGSLRVDLLHQAGVKPGPLYKALKDGQTVRLEDGRVLNGKDYLGAPQKGRIITILGDTRVCANALVLADSADYLVHEATFSAEETEMASSYYHSTTVQAATTALKAGAKHLILTHISSRYSIEDSERLKDQSKAIFANTIMAEDLMTIKIPLYAEKEGS</sequence>
<dbReference type="CDD" id="cd07717">
    <property type="entry name" value="RNaseZ_ZiPD-like_MBL-fold"/>
    <property type="match status" value="1"/>
</dbReference>
<feature type="active site" description="Proton acceptor" evidence="10">
    <location>
        <position position="67"/>
    </location>
</feature>
<evidence type="ECO:0000256" key="1">
    <source>
        <dbReference type="ARBA" id="ARBA00011738"/>
    </source>
</evidence>
<evidence type="ECO:0000256" key="6">
    <source>
        <dbReference type="ARBA" id="ARBA00022759"/>
    </source>
</evidence>
<dbReference type="InterPro" id="IPR013471">
    <property type="entry name" value="RNase_Z/BN"/>
</dbReference>
<dbReference type="NCBIfam" id="TIGR02651">
    <property type="entry name" value="RNase_Z"/>
    <property type="match status" value="1"/>
</dbReference>
<feature type="binding site" evidence="10">
    <location>
        <position position="65"/>
    </location>
    <ligand>
        <name>Zn(2+)</name>
        <dbReference type="ChEBI" id="CHEBI:29105"/>
        <label>1</label>
        <note>catalytic</note>
    </ligand>
</feature>
<feature type="binding site" evidence="10">
    <location>
        <position position="269"/>
    </location>
    <ligand>
        <name>Zn(2+)</name>
        <dbReference type="ChEBI" id="CHEBI:29105"/>
        <label>2</label>
        <note>catalytic</note>
    </ligand>
</feature>
<keyword evidence="8 10" id="KW-0862">Zinc</keyword>
<evidence type="ECO:0000256" key="5">
    <source>
        <dbReference type="ARBA" id="ARBA00022723"/>
    </source>
</evidence>
<protein>
    <recommendedName>
        <fullName evidence="2 10">Ribonuclease Z</fullName>
        <shortName evidence="10">RNase Z</shortName>
        <ecNumber evidence="2 10">3.1.26.11</ecNumber>
    </recommendedName>
    <alternativeName>
        <fullName evidence="10">tRNA 3 endonuclease</fullName>
    </alternativeName>
    <alternativeName>
        <fullName evidence="10">tRNase Z</fullName>
    </alternativeName>
</protein>
<keyword evidence="4 10" id="KW-0540">Nuclease</keyword>
<dbReference type="PANTHER" id="PTHR46018:SF2">
    <property type="entry name" value="ZINC PHOSPHODIESTERASE ELAC PROTEIN 1"/>
    <property type="match status" value="1"/>
</dbReference>
<evidence type="ECO:0000313" key="12">
    <source>
        <dbReference type="EMBL" id="KWW11435.1"/>
    </source>
</evidence>
<comment type="cofactor">
    <cofactor evidence="10">
        <name>Zn(2+)</name>
        <dbReference type="ChEBI" id="CHEBI:29105"/>
    </cofactor>
    <text evidence="10">Binds 2 Zn(2+) ions.</text>
</comment>
<dbReference type="RefSeq" id="WP_061144374.1">
    <property type="nucleotide sequence ID" value="NZ_LNNH01000055.1"/>
</dbReference>
<gene>
    <name evidence="10" type="primary">rnz</name>
    <name evidence="12" type="ORF">AS888_02595</name>
</gene>
<dbReference type="GO" id="GO:0008270">
    <property type="term" value="F:zinc ion binding"/>
    <property type="evidence" value="ECO:0007669"/>
    <property type="project" value="UniProtKB-UniRule"/>
</dbReference>
<accession>A0A125QR14</accession>
<dbReference type="Pfam" id="PF23023">
    <property type="entry name" value="Anti-Pycsar_Apyc1"/>
    <property type="match status" value="1"/>
</dbReference>
<feature type="binding site" evidence="10">
    <location>
        <position position="67"/>
    </location>
    <ligand>
        <name>Zn(2+)</name>
        <dbReference type="ChEBI" id="CHEBI:29105"/>
        <label>2</label>
        <note>catalytic</note>
    </ligand>
</feature>
<feature type="binding site" evidence="10">
    <location>
        <position position="63"/>
    </location>
    <ligand>
        <name>Zn(2+)</name>
        <dbReference type="ChEBI" id="CHEBI:29105"/>
        <label>1</label>
        <note>catalytic</note>
    </ligand>
</feature>
<name>A0A125QR14_9BACI</name>
<dbReference type="HAMAP" id="MF_01818">
    <property type="entry name" value="RNase_Z_BN"/>
    <property type="match status" value="1"/>
</dbReference>
<comment type="similarity">
    <text evidence="10">Belongs to the RNase Z family.</text>
</comment>
<dbReference type="EMBL" id="LNNH01000055">
    <property type="protein sequence ID" value="KWW11435.1"/>
    <property type="molecule type" value="Genomic_DNA"/>
</dbReference>
<feature type="binding site" evidence="10">
    <location>
        <position position="68"/>
    </location>
    <ligand>
        <name>Zn(2+)</name>
        <dbReference type="ChEBI" id="CHEBI:29105"/>
        <label>2</label>
        <note>catalytic</note>
    </ligand>
</feature>
<evidence type="ECO:0000259" key="11">
    <source>
        <dbReference type="SMART" id="SM00849"/>
    </source>
</evidence>
<comment type="caution">
    <text evidence="12">The sequence shown here is derived from an EMBL/GenBank/DDBJ whole genome shotgun (WGS) entry which is preliminary data.</text>
</comment>
<dbReference type="GO" id="GO:0042781">
    <property type="term" value="F:3'-tRNA processing endoribonuclease activity"/>
    <property type="evidence" value="ECO:0007669"/>
    <property type="project" value="UniProtKB-UniRule"/>
</dbReference>
<evidence type="ECO:0000256" key="8">
    <source>
        <dbReference type="ARBA" id="ARBA00022833"/>
    </source>
</evidence>
<evidence type="ECO:0000256" key="9">
    <source>
        <dbReference type="ARBA" id="ARBA00057812"/>
    </source>
</evidence>
<feature type="binding site" evidence="10">
    <location>
        <position position="211"/>
    </location>
    <ligand>
        <name>Zn(2+)</name>
        <dbReference type="ChEBI" id="CHEBI:29105"/>
        <label>2</label>
        <note>catalytic</note>
    </ligand>
</feature>
<proteinExistence type="inferred from homology"/>
<dbReference type="FunFam" id="3.60.15.10:FF:000002">
    <property type="entry name" value="Ribonuclease Z"/>
    <property type="match status" value="1"/>
</dbReference>
<feature type="binding site" evidence="10">
    <location>
        <position position="211"/>
    </location>
    <ligand>
        <name>Zn(2+)</name>
        <dbReference type="ChEBI" id="CHEBI:29105"/>
        <label>1</label>
        <note>catalytic</note>
    </ligand>
</feature>
<dbReference type="InterPro" id="IPR036866">
    <property type="entry name" value="RibonucZ/Hydroxyglut_hydro"/>
</dbReference>
<dbReference type="NCBIfam" id="NF000800">
    <property type="entry name" value="PRK00055.1-1"/>
    <property type="match status" value="1"/>
</dbReference>
<evidence type="ECO:0000256" key="2">
    <source>
        <dbReference type="ARBA" id="ARBA00012477"/>
    </source>
</evidence>
<dbReference type="AlphaFoldDB" id="A0A125QR14"/>
<organism evidence="12 13">
    <name type="scientific">Peribacillus simplex</name>
    <dbReference type="NCBI Taxonomy" id="1478"/>
    <lineage>
        <taxon>Bacteria</taxon>
        <taxon>Bacillati</taxon>
        <taxon>Bacillota</taxon>
        <taxon>Bacilli</taxon>
        <taxon>Bacillales</taxon>
        <taxon>Bacillaceae</taxon>
        <taxon>Peribacillus</taxon>
    </lineage>
</organism>
<dbReference type="GO" id="GO:0042802">
    <property type="term" value="F:identical protein binding"/>
    <property type="evidence" value="ECO:0007669"/>
    <property type="project" value="UniProtKB-ARBA"/>
</dbReference>
<dbReference type="EC" id="3.1.26.11" evidence="2 10"/>
<evidence type="ECO:0000256" key="3">
    <source>
        <dbReference type="ARBA" id="ARBA00022694"/>
    </source>
</evidence>
<keyword evidence="7 10" id="KW-0378">Hydrolase</keyword>
<comment type="function">
    <text evidence="9 10">Zinc phosphodiesterase, which displays some tRNA 3'-processing endonuclease activity. Probably involved in tRNA maturation, by removing a 3'-trailer from precursor tRNA.</text>
</comment>
<keyword evidence="6 10" id="KW-0255">Endonuclease</keyword>